<dbReference type="GO" id="GO:0005975">
    <property type="term" value="P:carbohydrate metabolic process"/>
    <property type="evidence" value="ECO:0007669"/>
    <property type="project" value="InterPro"/>
</dbReference>
<feature type="chain" id="PRO_5040105806" description="CBM1 domain-containing protein" evidence="3">
    <location>
        <begin position="19"/>
        <end position="451"/>
    </location>
</feature>
<dbReference type="InterPro" id="IPR018535">
    <property type="entry name" value="DUF1996"/>
</dbReference>
<dbReference type="EMBL" id="MU157918">
    <property type="protein sequence ID" value="KAF9523414.1"/>
    <property type="molecule type" value="Genomic_DNA"/>
</dbReference>
<evidence type="ECO:0000256" key="3">
    <source>
        <dbReference type="SAM" id="SignalP"/>
    </source>
</evidence>
<dbReference type="AlphaFoldDB" id="A0A9P6JK28"/>
<evidence type="ECO:0000256" key="2">
    <source>
        <dbReference type="SAM" id="MobiDB-lite"/>
    </source>
</evidence>
<dbReference type="InterPro" id="IPR035971">
    <property type="entry name" value="CBD_sf"/>
</dbReference>
<evidence type="ECO:0000313" key="6">
    <source>
        <dbReference type="Proteomes" id="UP000807306"/>
    </source>
</evidence>
<keyword evidence="6" id="KW-1185">Reference proteome</keyword>
<feature type="region of interest" description="Disordered" evidence="2">
    <location>
        <begin position="377"/>
        <end position="424"/>
    </location>
</feature>
<dbReference type="GO" id="GO:0030248">
    <property type="term" value="F:cellulose binding"/>
    <property type="evidence" value="ECO:0007669"/>
    <property type="project" value="InterPro"/>
</dbReference>
<protein>
    <recommendedName>
        <fullName evidence="4">CBM1 domain-containing protein</fullName>
    </recommendedName>
</protein>
<proteinExistence type="predicted"/>
<sequence>MQWSTSVFVVLFAPYASALLRFPCSQLVTQRFDPLVTPGHVSPHVHQIIGGNAFNLTMDANNDLPDLSTCTTCRFKEDFSNYWTAVMYFKHPNGSFLRVPQVANGGTGAPNGGMTVYYIQPPSGEKVVAFKKGFRMIVGDPMLRTKNVDKNSVAWHTSTFRCWEQLNMSGPGSQYEPGAGLDTIELPKKKCPGGIRSNIYFPSCWDGVNLDTPSHHDHVAYPTGGLDGAGSIFYAPGQCPSTHPVRLPLIFTETIWDTGRFDNMWPADGGQPFVYSMGDPTGAGQHADYVFGWEGDSLQRAMDTCNDRGDYPSSCKALTIQTDQEMNSCYQTPRINEVTEGQYIDALPGCNPIQKGPNPATMVSNCQAISTIENVPAPTQPPLVTTPNLPSATPLPTTNVPAVPPPPTSASPIAPLQTHSGQCGGQGWSGASQCQSPYSCKAQNQWYSQCT</sequence>
<organism evidence="5 6">
    <name type="scientific">Crepidotus variabilis</name>
    <dbReference type="NCBI Taxonomy" id="179855"/>
    <lineage>
        <taxon>Eukaryota</taxon>
        <taxon>Fungi</taxon>
        <taxon>Dikarya</taxon>
        <taxon>Basidiomycota</taxon>
        <taxon>Agaricomycotina</taxon>
        <taxon>Agaricomycetes</taxon>
        <taxon>Agaricomycetidae</taxon>
        <taxon>Agaricales</taxon>
        <taxon>Agaricineae</taxon>
        <taxon>Crepidotaceae</taxon>
        <taxon>Crepidotus</taxon>
    </lineage>
</organism>
<feature type="signal peptide" evidence="3">
    <location>
        <begin position="1"/>
        <end position="18"/>
    </location>
</feature>
<evidence type="ECO:0000313" key="5">
    <source>
        <dbReference type="EMBL" id="KAF9523414.1"/>
    </source>
</evidence>
<dbReference type="PANTHER" id="PTHR43662">
    <property type="match status" value="1"/>
</dbReference>
<keyword evidence="1 3" id="KW-0732">Signal</keyword>
<dbReference type="PANTHER" id="PTHR43662:SF3">
    <property type="entry name" value="DOMAIN PROTEIN, PUTATIVE (AFU_ORTHOLOGUE AFUA_6G11970)-RELATED"/>
    <property type="match status" value="1"/>
</dbReference>
<feature type="compositionally biased region" description="Low complexity" evidence="2">
    <location>
        <begin position="392"/>
        <end position="401"/>
    </location>
</feature>
<dbReference type="PROSITE" id="PS51164">
    <property type="entry name" value="CBM1_2"/>
    <property type="match status" value="1"/>
</dbReference>
<gene>
    <name evidence="5" type="ORF">CPB83DRAFT_799362</name>
</gene>
<dbReference type="GO" id="GO:0005576">
    <property type="term" value="C:extracellular region"/>
    <property type="evidence" value="ECO:0007669"/>
    <property type="project" value="InterPro"/>
</dbReference>
<dbReference type="SUPFAM" id="SSF57180">
    <property type="entry name" value="Cellulose-binding domain"/>
    <property type="match status" value="1"/>
</dbReference>
<accession>A0A9P6JK28</accession>
<reference evidence="5" key="1">
    <citation type="submission" date="2020-11" db="EMBL/GenBank/DDBJ databases">
        <authorList>
            <consortium name="DOE Joint Genome Institute"/>
            <person name="Ahrendt S."/>
            <person name="Riley R."/>
            <person name="Andreopoulos W."/>
            <person name="Labutti K."/>
            <person name="Pangilinan J."/>
            <person name="Ruiz-Duenas F.J."/>
            <person name="Barrasa J.M."/>
            <person name="Sanchez-Garcia M."/>
            <person name="Camarero S."/>
            <person name="Miyauchi S."/>
            <person name="Serrano A."/>
            <person name="Linde D."/>
            <person name="Babiker R."/>
            <person name="Drula E."/>
            <person name="Ayuso-Fernandez I."/>
            <person name="Pacheco R."/>
            <person name="Padilla G."/>
            <person name="Ferreira P."/>
            <person name="Barriuso J."/>
            <person name="Kellner H."/>
            <person name="Castanera R."/>
            <person name="Alfaro M."/>
            <person name="Ramirez L."/>
            <person name="Pisabarro A.G."/>
            <person name="Kuo A."/>
            <person name="Tritt A."/>
            <person name="Lipzen A."/>
            <person name="He G."/>
            <person name="Yan M."/>
            <person name="Ng V."/>
            <person name="Cullen D."/>
            <person name="Martin F."/>
            <person name="Rosso M.-N."/>
            <person name="Henrissat B."/>
            <person name="Hibbett D."/>
            <person name="Martinez A.T."/>
            <person name="Grigoriev I.V."/>
        </authorList>
    </citation>
    <scope>NUCLEOTIDE SEQUENCE</scope>
    <source>
        <strain evidence="5">CBS 506.95</strain>
    </source>
</reference>
<comment type="caution">
    <text evidence="5">The sequence shown here is derived from an EMBL/GenBank/DDBJ whole genome shotgun (WGS) entry which is preliminary data.</text>
</comment>
<dbReference type="Pfam" id="PF00734">
    <property type="entry name" value="CBM_1"/>
    <property type="match status" value="1"/>
</dbReference>
<name>A0A9P6JK28_9AGAR</name>
<dbReference type="PROSITE" id="PS00562">
    <property type="entry name" value="CBM1_1"/>
    <property type="match status" value="1"/>
</dbReference>
<feature type="compositionally biased region" description="Polar residues" evidence="2">
    <location>
        <begin position="382"/>
        <end position="391"/>
    </location>
</feature>
<evidence type="ECO:0000256" key="1">
    <source>
        <dbReference type="ARBA" id="ARBA00022729"/>
    </source>
</evidence>
<dbReference type="SMART" id="SM00236">
    <property type="entry name" value="fCBD"/>
    <property type="match status" value="1"/>
</dbReference>
<dbReference type="OrthoDB" id="74764at2759"/>
<dbReference type="Pfam" id="PF09362">
    <property type="entry name" value="DUF1996"/>
    <property type="match status" value="1"/>
</dbReference>
<feature type="domain" description="CBM1" evidence="4">
    <location>
        <begin position="415"/>
        <end position="451"/>
    </location>
</feature>
<evidence type="ECO:0000259" key="4">
    <source>
        <dbReference type="PROSITE" id="PS51164"/>
    </source>
</evidence>
<dbReference type="InterPro" id="IPR000254">
    <property type="entry name" value="CBD"/>
</dbReference>
<dbReference type="Proteomes" id="UP000807306">
    <property type="component" value="Unassembled WGS sequence"/>
</dbReference>